<dbReference type="GO" id="GO:0006397">
    <property type="term" value="P:mRNA processing"/>
    <property type="evidence" value="ECO:0007669"/>
    <property type="project" value="InterPro"/>
</dbReference>
<dbReference type="EMBL" id="CAJNNV010004069">
    <property type="protein sequence ID" value="CAE8590102.1"/>
    <property type="molecule type" value="Genomic_DNA"/>
</dbReference>
<dbReference type="Pfam" id="PF00076">
    <property type="entry name" value="RRM_1"/>
    <property type="match status" value="2"/>
</dbReference>
<evidence type="ECO:0000313" key="4">
    <source>
        <dbReference type="EMBL" id="CAE8590102.1"/>
    </source>
</evidence>
<reference evidence="4" key="1">
    <citation type="submission" date="2021-02" db="EMBL/GenBank/DDBJ databases">
        <authorList>
            <person name="Dougan E. K."/>
            <person name="Rhodes N."/>
            <person name="Thang M."/>
            <person name="Chan C."/>
        </authorList>
    </citation>
    <scope>NUCLEOTIDE SEQUENCE</scope>
</reference>
<dbReference type="GO" id="GO:0003723">
    <property type="term" value="F:RNA binding"/>
    <property type="evidence" value="ECO:0007669"/>
    <property type="project" value="UniProtKB-UniRule"/>
</dbReference>
<name>A0A813DQB1_POLGL</name>
<feature type="region of interest" description="Disordered" evidence="2">
    <location>
        <begin position="279"/>
        <end position="301"/>
    </location>
</feature>
<proteinExistence type="predicted"/>
<dbReference type="InterPro" id="IPR012677">
    <property type="entry name" value="Nucleotide-bd_a/b_plait_sf"/>
</dbReference>
<feature type="non-terminal residue" evidence="4">
    <location>
        <position position="1"/>
    </location>
</feature>
<gene>
    <name evidence="4" type="ORF">PGLA1383_LOCUS8828</name>
</gene>
<comment type="caution">
    <text evidence="4">The sequence shown here is derived from an EMBL/GenBank/DDBJ whole genome shotgun (WGS) entry which is preliminary data.</text>
</comment>
<dbReference type="GO" id="GO:0005634">
    <property type="term" value="C:nucleus"/>
    <property type="evidence" value="ECO:0007669"/>
    <property type="project" value="InterPro"/>
</dbReference>
<sequence length="301" mass="33368">PSGNGISMGRTFDLAEISFFELDRLFTQSHKAIRRKQLRRRRKDRKDGESDNSSPERSRSPPRRGQLRIGGRVLPQTGGFTDKVEKLERCIVVTGVPLDADEKIIFKHFSKCGLLIDVQCVRNPRGERTGVCIVEFAQEDPATRAAGLPAPFNEILGQPVQAKKGDAQVPKINPAPKRPLQLTRQQFTQSVLTGIKTGGAEVGPNMRKLHIKNLRAVVRDEDMRGIFKPFGEFEEFQMGTQECWITFVNSNDAQDAMSSMQGFQLVGQELQIVLLTVTPKSEAPPPEAPKAPEPAAQNGSL</sequence>
<dbReference type="PROSITE" id="PS50102">
    <property type="entry name" value="RRM"/>
    <property type="match status" value="2"/>
</dbReference>
<dbReference type="Proteomes" id="UP000654075">
    <property type="component" value="Unassembled WGS sequence"/>
</dbReference>
<dbReference type="InterPro" id="IPR006509">
    <property type="entry name" value="RBM39_SF"/>
</dbReference>
<dbReference type="OMA" id="THNECAK"/>
<dbReference type="Gene3D" id="3.30.70.330">
    <property type="match status" value="2"/>
</dbReference>
<feature type="compositionally biased region" description="Pro residues" evidence="2">
    <location>
        <begin position="282"/>
        <end position="292"/>
    </location>
</feature>
<dbReference type="InterPro" id="IPR000504">
    <property type="entry name" value="RRM_dom"/>
</dbReference>
<evidence type="ECO:0000256" key="1">
    <source>
        <dbReference type="PROSITE-ProRule" id="PRU00176"/>
    </source>
</evidence>
<evidence type="ECO:0000256" key="2">
    <source>
        <dbReference type="SAM" id="MobiDB-lite"/>
    </source>
</evidence>
<dbReference type="AlphaFoldDB" id="A0A813DQB1"/>
<dbReference type="SUPFAM" id="SSF54928">
    <property type="entry name" value="RNA-binding domain, RBD"/>
    <property type="match status" value="1"/>
</dbReference>
<dbReference type="OrthoDB" id="5411533at2759"/>
<organism evidence="4 5">
    <name type="scientific">Polarella glacialis</name>
    <name type="common">Dinoflagellate</name>
    <dbReference type="NCBI Taxonomy" id="89957"/>
    <lineage>
        <taxon>Eukaryota</taxon>
        <taxon>Sar</taxon>
        <taxon>Alveolata</taxon>
        <taxon>Dinophyceae</taxon>
        <taxon>Suessiales</taxon>
        <taxon>Suessiaceae</taxon>
        <taxon>Polarella</taxon>
    </lineage>
</organism>
<feature type="compositionally biased region" description="Basic residues" evidence="2">
    <location>
        <begin position="33"/>
        <end position="44"/>
    </location>
</feature>
<dbReference type="PANTHER" id="PTHR48036">
    <property type="entry name" value="SPLICING FACTOR (PAD-1), PUTATIVE (AFU_ORTHOLOGUE AFUA_1G15810)-RELATED"/>
    <property type="match status" value="1"/>
</dbReference>
<feature type="compositionally biased region" description="Basic and acidic residues" evidence="2">
    <location>
        <begin position="45"/>
        <end position="59"/>
    </location>
</feature>
<feature type="non-terminal residue" evidence="4">
    <location>
        <position position="301"/>
    </location>
</feature>
<protein>
    <recommendedName>
        <fullName evidence="3">RRM domain-containing protein</fullName>
    </recommendedName>
</protein>
<feature type="region of interest" description="Disordered" evidence="2">
    <location>
        <begin position="33"/>
        <end position="72"/>
    </location>
</feature>
<evidence type="ECO:0000259" key="3">
    <source>
        <dbReference type="PROSITE" id="PS50102"/>
    </source>
</evidence>
<evidence type="ECO:0000313" key="5">
    <source>
        <dbReference type="Proteomes" id="UP000654075"/>
    </source>
</evidence>
<feature type="domain" description="RRM" evidence="3">
    <location>
        <begin position="89"/>
        <end position="177"/>
    </location>
</feature>
<dbReference type="SMART" id="SM00360">
    <property type="entry name" value="RRM"/>
    <property type="match status" value="2"/>
</dbReference>
<feature type="domain" description="RRM" evidence="3">
    <location>
        <begin position="207"/>
        <end position="272"/>
    </location>
</feature>
<dbReference type="CDD" id="cd00590">
    <property type="entry name" value="RRM_SF"/>
    <property type="match status" value="2"/>
</dbReference>
<accession>A0A813DQB1</accession>
<keyword evidence="5" id="KW-1185">Reference proteome</keyword>
<dbReference type="InterPro" id="IPR035979">
    <property type="entry name" value="RBD_domain_sf"/>
</dbReference>
<keyword evidence="1" id="KW-0694">RNA-binding</keyword>